<feature type="transmembrane region" description="Helical" evidence="1">
    <location>
        <begin position="20"/>
        <end position="43"/>
    </location>
</feature>
<evidence type="ECO:0000256" key="1">
    <source>
        <dbReference type="SAM" id="Phobius"/>
    </source>
</evidence>
<organism evidence="2 3">
    <name type="scientific">Pseudonocardia ailaonensis</name>
    <dbReference type="NCBI Taxonomy" id="367279"/>
    <lineage>
        <taxon>Bacteria</taxon>
        <taxon>Bacillati</taxon>
        <taxon>Actinomycetota</taxon>
        <taxon>Actinomycetes</taxon>
        <taxon>Pseudonocardiales</taxon>
        <taxon>Pseudonocardiaceae</taxon>
        <taxon>Pseudonocardia</taxon>
    </lineage>
</organism>
<name>A0ABN2N1E0_9PSEU</name>
<comment type="caution">
    <text evidence="2">The sequence shown here is derived from an EMBL/GenBank/DDBJ whole genome shotgun (WGS) entry which is preliminary data.</text>
</comment>
<keyword evidence="1" id="KW-1133">Transmembrane helix</keyword>
<proteinExistence type="predicted"/>
<sequence length="54" mass="6170">MSRAIADWWDAVELWVTQLAFPFQVLLAIVVLLPLCWFTAGLVDRIAGALTRRR</sequence>
<accession>A0ABN2N1E0</accession>
<evidence type="ECO:0000313" key="3">
    <source>
        <dbReference type="Proteomes" id="UP001500449"/>
    </source>
</evidence>
<dbReference type="Proteomes" id="UP001500449">
    <property type="component" value="Unassembled WGS sequence"/>
</dbReference>
<keyword evidence="3" id="KW-1185">Reference proteome</keyword>
<evidence type="ECO:0000313" key="2">
    <source>
        <dbReference type="EMBL" id="GAA1848348.1"/>
    </source>
</evidence>
<dbReference type="RefSeq" id="WP_344416849.1">
    <property type="nucleotide sequence ID" value="NZ_BAAAQK010000007.1"/>
</dbReference>
<protein>
    <submittedName>
        <fullName evidence="2">Uncharacterized protein</fullName>
    </submittedName>
</protein>
<gene>
    <name evidence="2" type="ORF">GCM10009836_30060</name>
</gene>
<dbReference type="EMBL" id="BAAAQK010000007">
    <property type="protein sequence ID" value="GAA1848348.1"/>
    <property type="molecule type" value="Genomic_DNA"/>
</dbReference>
<reference evidence="2 3" key="1">
    <citation type="journal article" date="2019" name="Int. J. Syst. Evol. Microbiol.">
        <title>The Global Catalogue of Microorganisms (GCM) 10K type strain sequencing project: providing services to taxonomists for standard genome sequencing and annotation.</title>
        <authorList>
            <consortium name="The Broad Institute Genomics Platform"/>
            <consortium name="The Broad Institute Genome Sequencing Center for Infectious Disease"/>
            <person name="Wu L."/>
            <person name="Ma J."/>
        </authorList>
    </citation>
    <scope>NUCLEOTIDE SEQUENCE [LARGE SCALE GENOMIC DNA]</scope>
    <source>
        <strain evidence="2 3">JCM 16009</strain>
    </source>
</reference>
<keyword evidence="1" id="KW-0472">Membrane</keyword>
<keyword evidence="1" id="KW-0812">Transmembrane</keyword>